<organism evidence="2 10">
    <name type="scientific">Phytophthora fragariae</name>
    <dbReference type="NCBI Taxonomy" id="53985"/>
    <lineage>
        <taxon>Eukaryota</taxon>
        <taxon>Sar</taxon>
        <taxon>Stramenopiles</taxon>
        <taxon>Oomycota</taxon>
        <taxon>Peronosporomycetes</taxon>
        <taxon>Peronosporales</taxon>
        <taxon>Peronosporaceae</taxon>
        <taxon>Phytophthora</taxon>
    </lineage>
</organism>
<dbReference type="EMBL" id="QXFX01005874">
    <property type="protein sequence ID" value="KAE9059738.1"/>
    <property type="molecule type" value="Genomic_DNA"/>
</dbReference>
<accession>A0A6A3GU68</accession>
<dbReference type="InterPro" id="IPR050266">
    <property type="entry name" value="AB_hydrolase_sf"/>
</dbReference>
<evidence type="ECO:0000313" key="10">
    <source>
        <dbReference type="Proteomes" id="UP000460718"/>
    </source>
</evidence>
<reference evidence="10 11" key="1">
    <citation type="submission" date="2018-09" db="EMBL/GenBank/DDBJ databases">
        <title>Genomic investigation of the strawberry pathogen Phytophthora fragariae indicates pathogenicity is determined by transcriptional variation in three key races.</title>
        <authorList>
            <person name="Adams T.M."/>
            <person name="Armitage A.D."/>
            <person name="Sobczyk M.K."/>
            <person name="Bates H.J."/>
            <person name="Dunwell J.M."/>
            <person name="Nellist C.F."/>
            <person name="Harrison R.J."/>
        </authorList>
    </citation>
    <scope>NUCLEOTIDE SEQUENCE [LARGE SCALE GENOMIC DNA]</scope>
    <source>
        <strain evidence="6 8">BC-1</strain>
        <strain evidence="5 7">NOV-27</strain>
        <strain evidence="4 9">NOV-5</strain>
        <strain evidence="3 11">ONT-3</strain>
        <strain evidence="2 10">SCRP245</strain>
    </source>
</reference>
<evidence type="ECO:0000313" key="7">
    <source>
        <dbReference type="Proteomes" id="UP000433483"/>
    </source>
</evidence>
<dbReference type="SUPFAM" id="SSF53474">
    <property type="entry name" value="alpha/beta-Hydrolases"/>
    <property type="match status" value="1"/>
</dbReference>
<gene>
    <name evidence="6" type="ORF">PF002_g31094</name>
    <name evidence="5" type="ORF">PF005_g30848</name>
    <name evidence="4" type="ORF">PF006_g30610</name>
    <name evidence="3" type="ORF">PF010_g30502</name>
    <name evidence="2" type="ORF">PF011_g30053</name>
</gene>
<feature type="domain" description="AB hydrolase-1" evidence="1">
    <location>
        <begin position="83"/>
        <end position="193"/>
    </location>
</feature>
<evidence type="ECO:0000313" key="11">
    <source>
        <dbReference type="Proteomes" id="UP000488956"/>
    </source>
</evidence>
<evidence type="ECO:0000313" key="4">
    <source>
        <dbReference type="EMBL" id="KAE9064782.1"/>
    </source>
</evidence>
<dbReference type="PRINTS" id="PR00412">
    <property type="entry name" value="EPOXHYDRLASE"/>
</dbReference>
<dbReference type="PRINTS" id="PR00111">
    <property type="entry name" value="ABHYDROLASE"/>
</dbReference>
<evidence type="ECO:0000313" key="9">
    <source>
        <dbReference type="Proteomes" id="UP000440732"/>
    </source>
</evidence>
<dbReference type="EMBL" id="QXFW01005944">
    <property type="protein sequence ID" value="KAE8960551.1"/>
    <property type="molecule type" value="Genomic_DNA"/>
</dbReference>
<dbReference type="Proteomes" id="UP000440367">
    <property type="component" value="Unassembled WGS sequence"/>
</dbReference>
<dbReference type="Proteomes" id="UP000488956">
    <property type="component" value="Unassembled WGS sequence"/>
</dbReference>
<sequence>MKFDSMSTLSEDDDCRHNAIPRFKEKELQEELKSYLEMPHPLFLSVIDALRFVSGFSAKNAIVDSFNWSYIERLCKDDKCTDVVVFLHGFSSMREARLRVARGVDKRFSIVIPDLPGHGRTTPSDALTNYSMSTQAERLHQFLEKEVPANKKIHLVGCSMGGMLAGVYAGLYPDRVKSLTMVCPAGITMPNKSHLLKMLEDSGRNLLLAHTPEDIQEMNKVLHFKPVTVPRALAAIIAADRKKQLPVLRKIIGDSLQNPIALEDLLPNIQAKTLILWGKNDRVLDVSSVEVLREKLHPDAQGLVVLIDECGHLVQHEKYAECSAVINRHLLENMTADPSTPRLGATGSKLKQLTISARQIIPKYGRLSAPDGPQSSYTVQRNVRECRLRGRQISVVSR</sequence>
<dbReference type="PANTHER" id="PTHR43798:SF33">
    <property type="entry name" value="HYDROLASE, PUTATIVE (AFU_ORTHOLOGUE AFUA_2G14860)-RELATED"/>
    <property type="match status" value="1"/>
</dbReference>
<evidence type="ECO:0000313" key="2">
    <source>
        <dbReference type="EMBL" id="KAE8960551.1"/>
    </source>
</evidence>
<dbReference type="GO" id="GO:0003824">
    <property type="term" value="F:catalytic activity"/>
    <property type="evidence" value="ECO:0007669"/>
    <property type="project" value="InterPro"/>
</dbReference>
<dbReference type="InterPro" id="IPR000073">
    <property type="entry name" value="AB_hydrolase_1"/>
</dbReference>
<dbReference type="Proteomes" id="UP000440732">
    <property type="component" value="Unassembled WGS sequence"/>
</dbReference>
<dbReference type="PANTHER" id="PTHR43798">
    <property type="entry name" value="MONOACYLGLYCEROL LIPASE"/>
    <property type="match status" value="1"/>
</dbReference>
<dbReference type="InterPro" id="IPR029058">
    <property type="entry name" value="AB_hydrolase_fold"/>
</dbReference>
<protein>
    <recommendedName>
        <fullName evidence="1">AB hydrolase-1 domain-containing protein</fullName>
    </recommendedName>
</protein>
<dbReference type="EMBL" id="QXGB01005697">
    <property type="protein sequence ID" value="KAE9162434.1"/>
    <property type="molecule type" value="Genomic_DNA"/>
</dbReference>
<evidence type="ECO:0000313" key="8">
    <source>
        <dbReference type="Proteomes" id="UP000440367"/>
    </source>
</evidence>
<dbReference type="Proteomes" id="UP000433483">
    <property type="component" value="Unassembled WGS sequence"/>
</dbReference>
<keyword evidence="7" id="KW-1185">Reference proteome</keyword>
<dbReference type="AlphaFoldDB" id="A0A6A3GU68"/>
<evidence type="ECO:0000313" key="3">
    <source>
        <dbReference type="EMBL" id="KAE9059738.1"/>
    </source>
</evidence>
<evidence type="ECO:0000259" key="1">
    <source>
        <dbReference type="Pfam" id="PF00561"/>
    </source>
</evidence>
<dbReference type="EMBL" id="QXGA01005997">
    <property type="protein sequence ID" value="KAE9064782.1"/>
    <property type="molecule type" value="Genomic_DNA"/>
</dbReference>
<dbReference type="InterPro" id="IPR000639">
    <property type="entry name" value="Epox_hydrolase-like"/>
</dbReference>
<dbReference type="Proteomes" id="UP000460718">
    <property type="component" value="Unassembled WGS sequence"/>
</dbReference>
<evidence type="ECO:0000313" key="6">
    <source>
        <dbReference type="EMBL" id="KAE9166517.1"/>
    </source>
</evidence>
<dbReference type="Pfam" id="PF00561">
    <property type="entry name" value="Abhydrolase_1"/>
    <property type="match status" value="1"/>
</dbReference>
<evidence type="ECO:0000313" key="5">
    <source>
        <dbReference type="EMBL" id="KAE9162434.1"/>
    </source>
</evidence>
<dbReference type="Gene3D" id="3.40.50.1820">
    <property type="entry name" value="alpha/beta hydrolase"/>
    <property type="match status" value="1"/>
</dbReference>
<comment type="caution">
    <text evidence="2">The sequence shown here is derived from an EMBL/GenBank/DDBJ whole genome shotgun (WGS) entry which is preliminary data.</text>
</comment>
<name>A0A6A3GU68_9STRA</name>
<proteinExistence type="predicted"/>
<dbReference type="GO" id="GO:0016020">
    <property type="term" value="C:membrane"/>
    <property type="evidence" value="ECO:0007669"/>
    <property type="project" value="TreeGrafter"/>
</dbReference>
<dbReference type="EMBL" id="QXGD01005340">
    <property type="protein sequence ID" value="KAE9166517.1"/>
    <property type="molecule type" value="Genomic_DNA"/>
</dbReference>
<dbReference type="OrthoDB" id="6431331at2759"/>